<dbReference type="AlphaFoldDB" id="A0AAV0W039"/>
<comment type="caution">
    <text evidence="1">The sequence shown here is derived from an EMBL/GenBank/DDBJ whole genome shotgun (WGS) entry which is preliminary data.</text>
</comment>
<organism evidence="1 2">
    <name type="scientific">Macrosiphum euphorbiae</name>
    <name type="common">potato aphid</name>
    <dbReference type="NCBI Taxonomy" id="13131"/>
    <lineage>
        <taxon>Eukaryota</taxon>
        <taxon>Metazoa</taxon>
        <taxon>Ecdysozoa</taxon>
        <taxon>Arthropoda</taxon>
        <taxon>Hexapoda</taxon>
        <taxon>Insecta</taxon>
        <taxon>Pterygota</taxon>
        <taxon>Neoptera</taxon>
        <taxon>Paraneoptera</taxon>
        <taxon>Hemiptera</taxon>
        <taxon>Sternorrhyncha</taxon>
        <taxon>Aphidomorpha</taxon>
        <taxon>Aphidoidea</taxon>
        <taxon>Aphididae</taxon>
        <taxon>Macrosiphini</taxon>
        <taxon>Macrosiphum</taxon>
    </lineage>
</organism>
<sequence>MFVHSQFIIRRHTYYIGKTLILITISNFYDSENIDTIIEEVLEDLITAVVSDSSVLQIETTVQSVLQDIVAMEFGYRGQRPSSTGH</sequence>
<evidence type="ECO:0000313" key="1">
    <source>
        <dbReference type="EMBL" id="CAI6349275.1"/>
    </source>
</evidence>
<name>A0AAV0W039_9HEMI</name>
<protein>
    <submittedName>
        <fullName evidence="1">Uncharacterized protein</fullName>
    </submittedName>
</protein>
<accession>A0AAV0W039</accession>
<proteinExistence type="predicted"/>
<evidence type="ECO:0000313" key="2">
    <source>
        <dbReference type="Proteomes" id="UP001160148"/>
    </source>
</evidence>
<dbReference type="EMBL" id="CARXXK010000001">
    <property type="protein sequence ID" value="CAI6349275.1"/>
    <property type="molecule type" value="Genomic_DNA"/>
</dbReference>
<dbReference type="Proteomes" id="UP001160148">
    <property type="component" value="Unassembled WGS sequence"/>
</dbReference>
<gene>
    <name evidence="1" type="ORF">MEUPH1_LOCUS5857</name>
</gene>
<keyword evidence="2" id="KW-1185">Reference proteome</keyword>
<reference evidence="1 2" key="1">
    <citation type="submission" date="2023-01" db="EMBL/GenBank/DDBJ databases">
        <authorList>
            <person name="Whitehead M."/>
        </authorList>
    </citation>
    <scope>NUCLEOTIDE SEQUENCE [LARGE SCALE GENOMIC DNA]</scope>
</reference>